<feature type="disulfide bond" evidence="12 13">
    <location>
        <begin position="46"/>
        <end position="60"/>
    </location>
</feature>
<dbReference type="PANTHER" id="PTHR22595:SF79">
    <property type="entry name" value="CHITINASE 12"/>
    <property type="match status" value="1"/>
</dbReference>
<dbReference type="CAZy" id="GH19">
    <property type="family name" value="Glycoside Hydrolase Family 19"/>
</dbReference>
<dbReference type="Pfam" id="PF00187">
    <property type="entry name" value="Chitin_bind_1"/>
    <property type="match status" value="1"/>
</dbReference>
<dbReference type="CDD" id="cd00325">
    <property type="entry name" value="chitinase_GH19"/>
    <property type="match status" value="1"/>
</dbReference>
<dbReference type="GO" id="GO:0008061">
    <property type="term" value="F:chitin binding"/>
    <property type="evidence" value="ECO:0007669"/>
    <property type="project" value="UniProtKB-UniRule"/>
</dbReference>
<comment type="catalytic activity">
    <reaction evidence="1">
        <text>Random endo-hydrolysis of N-acetyl-beta-D-glucosaminide (1-&gt;4)-beta-linkages in chitin and chitodextrins.</text>
        <dbReference type="EC" id="3.2.1.14"/>
    </reaction>
</comment>
<evidence type="ECO:0000259" key="15">
    <source>
        <dbReference type="PROSITE" id="PS50941"/>
    </source>
</evidence>
<dbReference type="PANTHER" id="PTHR22595">
    <property type="entry name" value="CHITINASE-RELATED"/>
    <property type="match status" value="1"/>
</dbReference>
<dbReference type="InterPro" id="IPR023346">
    <property type="entry name" value="Lysozyme-like_dom_sf"/>
</dbReference>
<dbReference type="EC" id="3.2.1.14" evidence="2"/>
<dbReference type="FunFam" id="3.30.60.10:FF:000002">
    <property type="entry name" value="Chitinase B"/>
    <property type="match status" value="1"/>
</dbReference>
<keyword evidence="7" id="KW-0624">Polysaccharide degradation</keyword>
<evidence type="ECO:0000256" key="12">
    <source>
        <dbReference type="PIRSR" id="PIRSR001060-2"/>
    </source>
</evidence>
<dbReference type="GO" id="GO:0005975">
    <property type="term" value="P:carbohydrate metabolic process"/>
    <property type="evidence" value="ECO:0007669"/>
    <property type="project" value="InterPro"/>
</dbReference>
<dbReference type="GO" id="GO:0006032">
    <property type="term" value="P:chitin catabolic process"/>
    <property type="evidence" value="ECO:0007669"/>
    <property type="project" value="UniProtKB-KW"/>
</dbReference>
<keyword evidence="5" id="KW-0378">Hydrolase</keyword>
<evidence type="ECO:0000256" key="10">
    <source>
        <dbReference type="ARBA" id="ARBA00023295"/>
    </source>
</evidence>
<evidence type="ECO:0000256" key="7">
    <source>
        <dbReference type="ARBA" id="ARBA00023024"/>
    </source>
</evidence>
<feature type="domain" description="Chitin-binding type-1" evidence="15">
    <location>
        <begin position="36"/>
        <end position="71"/>
    </location>
</feature>
<keyword evidence="8 12" id="KW-1015">Disulfide bond</keyword>
<dbReference type="SUPFAM" id="SSF57016">
    <property type="entry name" value="Plant lectins/antimicrobial peptides"/>
    <property type="match status" value="1"/>
</dbReference>
<dbReference type="PRINTS" id="PR00451">
    <property type="entry name" value="CHITINBINDNG"/>
</dbReference>
<dbReference type="InterPro" id="IPR036861">
    <property type="entry name" value="Endochitinase-like_sf"/>
</dbReference>
<dbReference type="GO" id="GO:0050832">
    <property type="term" value="P:defense response to fungus"/>
    <property type="evidence" value="ECO:0007669"/>
    <property type="project" value="UniProtKB-ARBA"/>
</dbReference>
<dbReference type="Gene3D" id="3.30.20.10">
    <property type="entry name" value="Endochitinase, domain 2"/>
    <property type="match status" value="1"/>
</dbReference>
<evidence type="ECO:0000256" key="11">
    <source>
        <dbReference type="PIRSR" id="PIRSR001060-1"/>
    </source>
</evidence>
<dbReference type="GO" id="GO:0008843">
    <property type="term" value="F:endochitinase activity"/>
    <property type="evidence" value="ECO:0007669"/>
    <property type="project" value="UniProtKB-EC"/>
</dbReference>
<dbReference type="Pfam" id="PF00182">
    <property type="entry name" value="Glyco_hydro_19"/>
    <property type="match status" value="1"/>
</dbReference>
<dbReference type="Gene3D" id="1.10.530.10">
    <property type="match status" value="1"/>
</dbReference>
<dbReference type="InterPro" id="IPR000726">
    <property type="entry name" value="Glyco_hydro_19_cat"/>
</dbReference>
<feature type="disulfide bond" evidence="12">
    <location>
        <begin position="163"/>
        <end position="172"/>
    </location>
</feature>
<evidence type="ECO:0000256" key="14">
    <source>
        <dbReference type="SAM" id="SignalP"/>
    </source>
</evidence>
<dbReference type="InterPro" id="IPR018371">
    <property type="entry name" value="Chitin-binding_1_CS"/>
</dbReference>
<dbReference type="InterPro" id="IPR016283">
    <property type="entry name" value="Glyco_hydro_19"/>
</dbReference>
<dbReference type="PROSITE" id="PS50941">
    <property type="entry name" value="CHIT_BIND_I_2"/>
    <property type="match status" value="1"/>
</dbReference>
<evidence type="ECO:0000256" key="5">
    <source>
        <dbReference type="ARBA" id="ARBA00022801"/>
    </source>
</evidence>
<keyword evidence="9" id="KW-0119">Carbohydrate metabolism</keyword>
<dbReference type="PROSITE" id="PS00773">
    <property type="entry name" value="CHITINASE_19_1"/>
    <property type="match status" value="1"/>
</dbReference>
<feature type="disulfide bond" evidence="12">
    <location>
        <begin position="102"/>
        <end position="151"/>
    </location>
</feature>
<dbReference type="PIRSF" id="PIRSF001060">
    <property type="entry name" value="Endochitinase"/>
    <property type="match status" value="1"/>
</dbReference>
<feature type="signal peptide" evidence="14">
    <location>
        <begin position="1"/>
        <end position="36"/>
    </location>
</feature>
<organism evidence="16">
    <name type="scientific">Picea sitchensis</name>
    <name type="common">Sitka spruce</name>
    <name type="synonym">Pinus sitchensis</name>
    <dbReference type="NCBI Taxonomy" id="3332"/>
    <lineage>
        <taxon>Eukaryota</taxon>
        <taxon>Viridiplantae</taxon>
        <taxon>Streptophyta</taxon>
        <taxon>Embryophyta</taxon>
        <taxon>Tracheophyta</taxon>
        <taxon>Spermatophyta</taxon>
        <taxon>Pinopsida</taxon>
        <taxon>Pinidae</taxon>
        <taxon>Conifers I</taxon>
        <taxon>Pinales</taxon>
        <taxon>Pinaceae</taxon>
        <taxon>Picea</taxon>
    </lineage>
</organism>
<feature type="active site" description="Proton donor" evidence="11">
    <location>
        <position position="146"/>
    </location>
</feature>
<evidence type="ECO:0000256" key="13">
    <source>
        <dbReference type="PROSITE-ProRule" id="PRU00261"/>
    </source>
</evidence>
<keyword evidence="4 14" id="KW-0732">Signal</keyword>
<evidence type="ECO:0000256" key="6">
    <source>
        <dbReference type="ARBA" id="ARBA00022821"/>
    </source>
</evidence>
<keyword evidence="6" id="KW-0611">Plant defense</keyword>
<evidence type="ECO:0000256" key="8">
    <source>
        <dbReference type="ARBA" id="ARBA00023157"/>
    </source>
</evidence>
<evidence type="ECO:0000256" key="4">
    <source>
        <dbReference type="ARBA" id="ARBA00022729"/>
    </source>
</evidence>
<dbReference type="PROSITE" id="PS00774">
    <property type="entry name" value="CHITINASE_19_2"/>
    <property type="match status" value="1"/>
</dbReference>
<evidence type="ECO:0000313" key="16">
    <source>
        <dbReference type="EMBL" id="ABR17951.1"/>
    </source>
</evidence>
<keyword evidence="3 13" id="KW-0147">Chitin-binding</keyword>
<evidence type="ECO:0000256" key="1">
    <source>
        <dbReference type="ARBA" id="ARBA00000822"/>
    </source>
</evidence>
<dbReference type="EMBL" id="EF678174">
    <property type="protein sequence ID" value="ABR17951.1"/>
    <property type="molecule type" value="mRNA"/>
</dbReference>
<dbReference type="SMART" id="SM00270">
    <property type="entry name" value="ChtBD1"/>
    <property type="match status" value="1"/>
</dbReference>
<accession>B8LQM1</accession>
<reference evidence="16" key="1">
    <citation type="submission" date="2007-06" db="EMBL/GenBank/DDBJ databases">
        <title>Full length cDNA sequences from Sitka Spruce (Picea sitchensis).</title>
        <authorList>
            <person name="Ralph S.G."/>
            <person name="Chun H.E."/>
            <person name="Liao N."/>
            <person name="Ali J."/>
            <person name="Reid K."/>
            <person name="Kolosova N."/>
            <person name="Cooper N."/>
            <person name="Cullis C."/>
            <person name="Jancsik S."/>
            <person name="Moore R."/>
            <person name="Mayo M."/>
            <person name="Wagner S."/>
            <person name="Holt R.A."/>
            <person name="Jones S.J.M."/>
            <person name="Marra M.A."/>
            <person name="Ritland C.E."/>
            <person name="Ritland K."/>
            <person name="Bohlmann J."/>
        </authorList>
    </citation>
    <scope>NUCLEOTIDE SEQUENCE</scope>
    <source>
        <tissue evidence="16">Bark</tissue>
    </source>
</reference>
<dbReference type="CAZy" id="CBM18">
    <property type="family name" value="Carbohydrate-Binding Module Family 18"/>
</dbReference>
<dbReference type="PROSITE" id="PS00026">
    <property type="entry name" value="CHIT_BIND_I_1"/>
    <property type="match status" value="1"/>
</dbReference>
<keyword evidence="7" id="KW-0146">Chitin degradation</keyword>
<dbReference type="FunFam" id="3.30.20.10:FF:000001">
    <property type="entry name" value="Endochitinase (Chitinase)"/>
    <property type="match status" value="1"/>
</dbReference>
<evidence type="ECO:0000256" key="2">
    <source>
        <dbReference type="ARBA" id="ARBA00012729"/>
    </source>
</evidence>
<feature type="disulfide bond" evidence="12">
    <location>
        <begin position="253"/>
        <end position="285"/>
    </location>
</feature>
<proteinExistence type="evidence at transcript level"/>
<dbReference type="InterPro" id="IPR001002">
    <property type="entry name" value="Chitin-bd_1"/>
</dbReference>
<protein>
    <recommendedName>
        <fullName evidence="2">chitinase</fullName>
        <ecNumber evidence="2">3.2.1.14</ecNumber>
    </recommendedName>
</protein>
<dbReference type="SUPFAM" id="SSF53955">
    <property type="entry name" value="Lysozyme-like"/>
    <property type="match status" value="1"/>
</dbReference>
<feature type="chain" id="PRO_5002877346" description="chitinase" evidence="14">
    <location>
        <begin position="37"/>
        <end position="285"/>
    </location>
</feature>
<dbReference type="GO" id="GO:0016998">
    <property type="term" value="P:cell wall macromolecule catabolic process"/>
    <property type="evidence" value="ECO:0007669"/>
    <property type="project" value="InterPro"/>
</dbReference>
<comment type="caution">
    <text evidence="13">Lacks conserved residue(s) required for the propagation of feature annotation.</text>
</comment>
<dbReference type="AlphaFoldDB" id="B8LQM1"/>
<name>B8LQM1_PICSI</name>
<dbReference type="Gene3D" id="3.30.60.10">
    <property type="entry name" value="Endochitinase-like"/>
    <property type="match status" value="1"/>
</dbReference>
<evidence type="ECO:0000256" key="3">
    <source>
        <dbReference type="ARBA" id="ARBA00022669"/>
    </source>
</evidence>
<feature type="disulfide bond" evidence="12 13">
    <location>
        <begin position="41"/>
        <end position="53"/>
    </location>
</feature>
<dbReference type="CDD" id="cd00035">
    <property type="entry name" value="ChtBD1"/>
    <property type="match status" value="1"/>
</dbReference>
<evidence type="ECO:0000256" key="9">
    <source>
        <dbReference type="ARBA" id="ARBA00023277"/>
    </source>
</evidence>
<sequence length="285" mass="29322">MAGSSGKFASPRGRVVVRMSLVLLLVVGVSVNVVNAQNCGCASGLCCSKWGYCGTTSAYCGNGCQSGPCSGGGSPSGGGGNVGTIISQNFFNSLASGAGSSCKGKGFYTYNAFIAAANAYSGFGTTGADDVRKRELAAFFANVMHETGGLCSINEINPPRIYCDPSYTAWPCTSGKSYHGRGPLQLSWNYNYGAAGQNIGFDGLNNPEKVGQDATIAFKTAVWFWMQNSNCHSAITSGQGFGATIKAINSGECNGGNSGEVSSRVNYYNTICSQLGVDPGANVSC</sequence>
<keyword evidence="10" id="KW-0326">Glycosidase</keyword>